<protein>
    <recommendedName>
        <fullName evidence="5">Tetratricopeptide repeat protein</fullName>
    </recommendedName>
</protein>
<keyword evidence="2" id="KW-0812">Transmembrane</keyword>
<evidence type="ECO:0000313" key="4">
    <source>
        <dbReference type="Proteomes" id="UP000267841"/>
    </source>
</evidence>
<evidence type="ECO:0000256" key="2">
    <source>
        <dbReference type="SAM" id="Phobius"/>
    </source>
</evidence>
<feature type="region of interest" description="Disordered" evidence="1">
    <location>
        <begin position="79"/>
        <end position="108"/>
    </location>
</feature>
<gene>
    <name evidence="3" type="ORF">BCF55_0395</name>
</gene>
<dbReference type="EMBL" id="RCCJ01000001">
    <property type="protein sequence ID" value="RLJ70131.1"/>
    <property type="molecule type" value="Genomic_DNA"/>
</dbReference>
<accession>A0A497XPD8</accession>
<dbReference type="InterPro" id="IPR011990">
    <property type="entry name" value="TPR-like_helical_dom_sf"/>
</dbReference>
<feature type="transmembrane region" description="Helical" evidence="2">
    <location>
        <begin position="38"/>
        <end position="61"/>
    </location>
</feature>
<proteinExistence type="predicted"/>
<keyword evidence="2" id="KW-1133">Transmembrane helix</keyword>
<comment type="caution">
    <text evidence="3">The sequence shown here is derived from an EMBL/GenBank/DDBJ whole genome shotgun (WGS) entry which is preliminary data.</text>
</comment>
<organism evidence="3 4">
    <name type="scientific">Hydrogenivirga caldilitoris</name>
    <dbReference type="NCBI Taxonomy" id="246264"/>
    <lineage>
        <taxon>Bacteria</taxon>
        <taxon>Pseudomonadati</taxon>
        <taxon>Aquificota</taxon>
        <taxon>Aquificia</taxon>
        <taxon>Aquificales</taxon>
        <taxon>Aquificaceae</taxon>
        <taxon>Hydrogenivirga</taxon>
    </lineage>
</organism>
<keyword evidence="4" id="KW-1185">Reference proteome</keyword>
<dbReference type="SUPFAM" id="SSF48452">
    <property type="entry name" value="TPR-like"/>
    <property type="match status" value="1"/>
</dbReference>
<reference evidence="3 4" key="1">
    <citation type="submission" date="2018-10" db="EMBL/GenBank/DDBJ databases">
        <title>Genomic Encyclopedia of Archaeal and Bacterial Type Strains, Phase II (KMG-II): from individual species to whole genera.</title>
        <authorList>
            <person name="Goeker M."/>
        </authorList>
    </citation>
    <scope>NUCLEOTIDE SEQUENCE [LARGE SCALE GENOMIC DNA]</scope>
    <source>
        <strain evidence="3 4">DSM 16510</strain>
    </source>
</reference>
<sequence>MSLIIDVLKKFKGGERKTSVYPLLTKSKRERNPLNRKALFLLVPITLISFVAAYFITQLFIGEPVPPIPEVKRTAMQVSEVSKPPVPESPQLPQGQPIKQEQEHDRKEEIVREPVRSNLEEKVQVEKLTEDINQKEKTPPLKRSTEVDFNTLLYAADRYFKEGDLRRSADLYEKALGMRVTDGLVNNLLVVYARLGEYEKAEELLMRYPKERFAYSYLMELAQGGHLKKVLKSSEKFLYLDKGGYIHFVRSYAYEGLGDMGNALEEMGKAYEKNPRNPYFAYNYARLLETFRKYKEAYNIYVNLNTEQLDPNLRSIVKERLKYIEYYGLVR</sequence>
<dbReference type="Proteomes" id="UP000267841">
    <property type="component" value="Unassembled WGS sequence"/>
</dbReference>
<keyword evidence="2" id="KW-0472">Membrane</keyword>
<evidence type="ECO:0000313" key="3">
    <source>
        <dbReference type="EMBL" id="RLJ70131.1"/>
    </source>
</evidence>
<dbReference type="Gene3D" id="1.25.40.10">
    <property type="entry name" value="Tetratricopeptide repeat domain"/>
    <property type="match status" value="1"/>
</dbReference>
<name>A0A497XPD8_9AQUI</name>
<dbReference type="OrthoDB" id="9899at2"/>
<evidence type="ECO:0008006" key="5">
    <source>
        <dbReference type="Google" id="ProtNLM"/>
    </source>
</evidence>
<evidence type="ECO:0000256" key="1">
    <source>
        <dbReference type="SAM" id="MobiDB-lite"/>
    </source>
</evidence>
<dbReference type="RefSeq" id="WP_121009271.1">
    <property type="nucleotide sequence ID" value="NZ_RCCJ01000001.1"/>
</dbReference>
<dbReference type="AlphaFoldDB" id="A0A497XPD8"/>